<proteinExistence type="predicted"/>
<comment type="caution">
    <text evidence="2">The sequence shown here is derived from an EMBL/GenBank/DDBJ whole genome shotgun (WGS) entry which is preliminary data.</text>
</comment>
<dbReference type="Proteomes" id="UP000679126">
    <property type="component" value="Unassembled WGS sequence"/>
</dbReference>
<dbReference type="EMBL" id="JAGHKP010000001">
    <property type="protein sequence ID" value="MBO9151839.1"/>
    <property type="molecule type" value="Genomic_DNA"/>
</dbReference>
<keyword evidence="1" id="KW-1133">Transmembrane helix</keyword>
<gene>
    <name evidence="2" type="ORF">J7I43_06440</name>
</gene>
<evidence type="ECO:0000313" key="3">
    <source>
        <dbReference type="Proteomes" id="UP000679126"/>
    </source>
</evidence>
<name>A0ABS3YCH8_9BACT</name>
<evidence type="ECO:0000313" key="2">
    <source>
        <dbReference type="EMBL" id="MBO9151839.1"/>
    </source>
</evidence>
<keyword evidence="1" id="KW-0812">Transmembrane</keyword>
<reference evidence="3" key="1">
    <citation type="submission" date="2021-03" db="EMBL/GenBank/DDBJ databases">
        <title>Assistant Professor.</title>
        <authorList>
            <person name="Huq M.A."/>
        </authorList>
    </citation>
    <scope>NUCLEOTIDE SEQUENCE [LARGE SCALE GENOMIC DNA]</scope>
    <source>
        <strain evidence="3">MAH-28</strain>
    </source>
</reference>
<keyword evidence="1" id="KW-0472">Membrane</keyword>
<sequence>MSPIVDKIILILCLMGIAYPFVLIIYDQLKFGLKMRTINRLFRKSDTSADPEERLAHRLKALELMRQLIIENGIK</sequence>
<dbReference type="RefSeq" id="WP_209144423.1">
    <property type="nucleotide sequence ID" value="NZ_JAGHKP010000001.1"/>
</dbReference>
<keyword evidence="3" id="KW-1185">Reference proteome</keyword>
<evidence type="ECO:0000256" key="1">
    <source>
        <dbReference type="SAM" id="Phobius"/>
    </source>
</evidence>
<protein>
    <submittedName>
        <fullName evidence="2">Uncharacterized protein</fullName>
    </submittedName>
</protein>
<accession>A0ABS3YCH8</accession>
<feature type="transmembrane region" description="Helical" evidence="1">
    <location>
        <begin position="6"/>
        <end position="26"/>
    </location>
</feature>
<organism evidence="2 3">
    <name type="scientific">Chitinophaga chungangae</name>
    <dbReference type="NCBI Taxonomy" id="2821488"/>
    <lineage>
        <taxon>Bacteria</taxon>
        <taxon>Pseudomonadati</taxon>
        <taxon>Bacteroidota</taxon>
        <taxon>Chitinophagia</taxon>
        <taxon>Chitinophagales</taxon>
        <taxon>Chitinophagaceae</taxon>
        <taxon>Chitinophaga</taxon>
    </lineage>
</organism>